<dbReference type="InterPro" id="IPR025091">
    <property type="entry name" value="DUF4019"/>
</dbReference>
<dbReference type="PROSITE" id="PS51257">
    <property type="entry name" value="PROKAR_LIPOPROTEIN"/>
    <property type="match status" value="1"/>
</dbReference>
<dbReference type="RefSeq" id="WP_187762700.1">
    <property type="nucleotide sequence ID" value="NZ_CP061038.1"/>
</dbReference>
<dbReference type="AlphaFoldDB" id="A0A7H0LL49"/>
<feature type="signal peptide" evidence="1">
    <location>
        <begin position="1"/>
        <end position="19"/>
    </location>
</feature>
<evidence type="ECO:0000313" key="2">
    <source>
        <dbReference type="EMBL" id="QNQ10402.1"/>
    </source>
</evidence>
<dbReference type="Pfam" id="PF13211">
    <property type="entry name" value="DUF4019"/>
    <property type="match status" value="1"/>
</dbReference>
<dbReference type="EMBL" id="CP061038">
    <property type="protein sequence ID" value="QNQ10402.1"/>
    <property type="molecule type" value="Genomic_DNA"/>
</dbReference>
<feature type="chain" id="PRO_5028876160" description="DUF4019 domain-containing protein" evidence="1">
    <location>
        <begin position="20"/>
        <end position="135"/>
    </location>
</feature>
<sequence>MKRALAALALIGLSSCSLGESVPAAEKAVVKFHTMLDRGQFQQIYDQSGGIMKSTASGPQLVALLSAVHRKLGATKQAVRQGWNEQYNGDGHTLTLGYDTLYERGKAAETFVFQVSEQHVSLAGYHINSDALVLN</sequence>
<reference evidence="2 3" key="1">
    <citation type="submission" date="2020-09" db="EMBL/GenBank/DDBJ databases">
        <title>Sphingomonas sp., a new species isolated from pork steak.</title>
        <authorList>
            <person name="Heidler von Heilborn D."/>
        </authorList>
    </citation>
    <scope>NUCLEOTIDE SEQUENCE [LARGE SCALE GENOMIC DNA]</scope>
    <source>
        <strain evidence="3">S8-3T</strain>
    </source>
</reference>
<dbReference type="Proteomes" id="UP000516148">
    <property type="component" value="Chromosome"/>
</dbReference>
<evidence type="ECO:0000256" key="1">
    <source>
        <dbReference type="SAM" id="SignalP"/>
    </source>
</evidence>
<dbReference type="KEGG" id="spap:H3Z74_04000"/>
<accession>A0A7H0LL49</accession>
<proteinExistence type="predicted"/>
<evidence type="ECO:0000313" key="3">
    <source>
        <dbReference type="Proteomes" id="UP000516148"/>
    </source>
</evidence>
<evidence type="ECO:0008006" key="4">
    <source>
        <dbReference type="Google" id="ProtNLM"/>
    </source>
</evidence>
<gene>
    <name evidence="2" type="ORF">H3Z74_04000</name>
</gene>
<name>A0A7H0LL49_9SPHN</name>
<organism evidence="2 3">
    <name type="scientific">Sphingomonas alpina</name>
    <dbReference type="NCBI Taxonomy" id="653931"/>
    <lineage>
        <taxon>Bacteria</taxon>
        <taxon>Pseudomonadati</taxon>
        <taxon>Pseudomonadota</taxon>
        <taxon>Alphaproteobacteria</taxon>
        <taxon>Sphingomonadales</taxon>
        <taxon>Sphingomonadaceae</taxon>
        <taxon>Sphingomonas</taxon>
    </lineage>
</organism>
<keyword evidence="1" id="KW-0732">Signal</keyword>
<keyword evidence="3" id="KW-1185">Reference proteome</keyword>
<protein>
    <recommendedName>
        <fullName evidence="4">DUF4019 domain-containing protein</fullName>
    </recommendedName>
</protein>